<evidence type="ECO:0000313" key="2">
    <source>
        <dbReference type="EMBL" id="MPM22134.1"/>
    </source>
</evidence>
<dbReference type="PROSITE" id="PS51186">
    <property type="entry name" value="GNAT"/>
    <property type="match status" value="1"/>
</dbReference>
<sequence>MKDNRGWALRPSFPEELPQQMALWRRIFGDTQEFLDYFYNTCCSPRDVVVLEEKGEVCSMAAILPMTVCFPDGRIASAGYIYAFCTRPEDRGRGMGGAILDYADRYLKEKGADGVILVPAEKSLYEYFGSHGYRKCFLKRIWEVARNEISQSGETGRAEKISPEDYGVLRERLLTGRFHVAYGLPLLSLQNWISEVSGGGLFRLNVSGTEGCAAVEKSRSDYAEIKELLLPPQALPRGLEAIAAAVPATRYQVRIPALEIEGDERPFGMMKWYREDLSGILNGGQSGYLGFGFD</sequence>
<dbReference type="InterPro" id="IPR016181">
    <property type="entry name" value="Acyl_CoA_acyltransferase"/>
</dbReference>
<dbReference type="CDD" id="cd04301">
    <property type="entry name" value="NAT_SF"/>
    <property type="match status" value="1"/>
</dbReference>
<name>A0A644Y7N2_9ZZZZ</name>
<comment type="caution">
    <text evidence="2">The sequence shown here is derived from an EMBL/GenBank/DDBJ whole genome shotgun (WGS) entry which is preliminary data.</text>
</comment>
<dbReference type="GO" id="GO:0034069">
    <property type="term" value="F:aminoglycoside N-acetyltransferase activity"/>
    <property type="evidence" value="ECO:0007669"/>
    <property type="project" value="TreeGrafter"/>
</dbReference>
<proteinExistence type="predicted"/>
<protein>
    <recommendedName>
        <fullName evidence="1">N-acetyltransferase domain-containing protein</fullName>
    </recommendedName>
</protein>
<dbReference type="Gene3D" id="3.40.630.30">
    <property type="match status" value="1"/>
</dbReference>
<dbReference type="InterPro" id="IPR000182">
    <property type="entry name" value="GNAT_dom"/>
</dbReference>
<dbReference type="PANTHER" id="PTHR37817:SF1">
    <property type="entry name" value="N-ACETYLTRANSFERASE EIS"/>
    <property type="match status" value="1"/>
</dbReference>
<accession>A0A644Y7N2</accession>
<gene>
    <name evidence="2" type="ORF">SDC9_68585</name>
</gene>
<dbReference type="SUPFAM" id="SSF55729">
    <property type="entry name" value="Acyl-CoA N-acyltransferases (Nat)"/>
    <property type="match status" value="1"/>
</dbReference>
<feature type="domain" description="N-acetyltransferase" evidence="1">
    <location>
        <begin position="7"/>
        <end position="154"/>
    </location>
</feature>
<reference evidence="2" key="1">
    <citation type="submission" date="2019-08" db="EMBL/GenBank/DDBJ databases">
        <authorList>
            <person name="Kucharzyk K."/>
            <person name="Murdoch R.W."/>
            <person name="Higgins S."/>
            <person name="Loffler F."/>
        </authorList>
    </citation>
    <scope>NUCLEOTIDE SEQUENCE</scope>
</reference>
<dbReference type="AlphaFoldDB" id="A0A644Y7N2"/>
<organism evidence="2">
    <name type="scientific">bioreactor metagenome</name>
    <dbReference type="NCBI Taxonomy" id="1076179"/>
    <lineage>
        <taxon>unclassified sequences</taxon>
        <taxon>metagenomes</taxon>
        <taxon>ecological metagenomes</taxon>
    </lineage>
</organism>
<dbReference type="InterPro" id="IPR051554">
    <property type="entry name" value="Acetyltransferase_Eis"/>
</dbReference>
<dbReference type="EMBL" id="VSSQ01003743">
    <property type="protein sequence ID" value="MPM22134.1"/>
    <property type="molecule type" value="Genomic_DNA"/>
</dbReference>
<evidence type="ECO:0000259" key="1">
    <source>
        <dbReference type="PROSITE" id="PS51186"/>
    </source>
</evidence>
<dbReference type="PANTHER" id="PTHR37817">
    <property type="entry name" value="N-ACETYLTRANSFERASE EIS"/>
    <property type="match status" value="1"/>
</dbReference>
<dbReference type="GO" id="GO:0030649">
    <property type="term" value="P:aminoglycoside antibiotic catabolic process"/>
    <property type="evidence" value="ECO:0007669"/>
    <property type="project" value="TreeGrafter"/>
</dbReference>
<dbReference type="Pfam" id="PF13527">
    <property type="entry name" value="Acetyltransf_9"/>
    <property type="match status" value="1"/>
</dbReference>